<evidence type="ECO:0000313" key="2">
    <source>
        <dbReference type="EMBL" id="QDU29328.1"/>
    </source>
</evidence>
<feature type="domain" description="Putative zinc-finger" evidence="1">
    <location>
        <begin position="3"/>
        <end position="36"/>
    </location>
</feature>
<dbReference type="InterPro" id="IPR041916">
    <property type="entry name" value="Anti_sigma_zinc_sf"/>
</dbReference>
<organism evidence="2 3">
    <name type="scientific">Anatilimnocola aggregata</name>
    <dbReference type="NCBI Taxonomy" id="2528021"/>
    <lineage>
        <taxon>Bacteria</taxon>
        <taxon>Pseudomonadati</taxon>
        <taxon>Planctomycetota</taxon>
        <taxon>Planctomycetia</taxon>
        <taxon>Pirellulales</taxon>
        <taxon>Pirellulaceae</taxon>
        <taxon>Anatilimnocola</taxon>
    </lineage>
</organism>
<dbReference type="EMBL" id="CP036274">
    <property type="protein sequence ID" value="QDU29328.1"/>
    <property type="molecule type" value="Genomic_DNA"/>
</dbReference>
<gene>
    <name evidence="2" type="ORF">ETAA8_44370</name>
</gene>
<dbReference type="KEGG" id="aagg:ETAA8_44370"/>
<evidence type="ECO:0000259" key="1">
    <source>
        <dbReference type="Pfam" id="PF13490"/>
    </source>
</evidence>
<accession>A0A517YGI0</accession>
<evidence type="ECO:0000313" key="3">
    <source>
        <dbReference type="Proteomes" id="UP000315017"/>
    </source>
</evidence>
<protein>
    <recommendedName>
        <fullName evidence="1">Putative zinc-finger domain-containing protein</fullName>
    </recommendedName>
</protein>
<dbReference type="Proteomes" id="UP000315017">
    <property type="component" value="Chromosome"/>
</dbReference>
<dbReference type="AlphaFoldDB" id="A0A517YGI0"/>
<reference evidence="2 3" key="1">
    <citation type="submission" date="2019-02" db="EMBL/GenBank/DDBJ databases">
        <title>Deep-cultivation of Planctomycetes and their phenomic and genomic characterization uncovers novel biology.</title>
        <authorList>
            <person name="Wiegand S."/>
            <person name="Jogler M."/>
            <person name="Boedeker C."/>
            <person name="Pinto D."/>
            <person name="Vollmers J."/>
            <person name="Rivas-Marin E."/>
            <person name="Kohn T."/>
            <person name="Peeters S.H."/>
            <person name="Heuer A."/>
            <person name="Rast P."/>
            <person name="Oberbeckmann S."/>
            <person name="Bunk B."/>
            <person name="Jeske O."/>
            <person name="Meyerdierks A."/>
            <person name="Storesund J.E."/>
            <person name="Kallscheuer N."/>
            <person name="Luecker S."/>
            <person name="Lage O.M."/>
            <person name="Pohl T."/>
            <person name="Merkel B.J."/>
            <person name="Hornburger P."/>
            <person name="Mueller R.-W."/>
            <person name="Bruemmer F."/>
            <person name="Labrenz M."/>
            <person name="Spormann A.M."/>
            <person name="Op den Camp H."/>
            <person name="Overmann J."/>
            <person name="Amann R."/>
            <person name="Jetten M.S.M."/>
            <person name="Mascher T."/>
            <person name="Medema M.H."/>
            <person name="Devos D.P."/>
            <person name="Kaster A.-K."/>
            <person name="Ovreas L."/>
            <person name="Rohde M."/>
            <person name="Galperin M.Y."/>
            <person name="Jogler C."/>
        </authorList>
    </citation>
    <scope>NUCLEOTIDE SEQUENCE [LARGE SCALE GENOMIC DNA]</scope>
    <source>
        <strain evidence="2 3">ETA_A8</strain>
    </source>
</reference>
<dbReference type="Pfam" id="PF13490">
    <property type="entry name" value="zf-HC2"/>
    <property type="match status" value="1"/>
</dbReference>
<sequence>MTCQEIIEFLMDYVDGELPADQQAIFAHHLEICAECMDYLHSYQQTVTLAKETGSTESAATHNFAPIPEELVRAILAARASAK</sequence>
<proteinExistence type="predicted"/>
<dbReference type="RefSeq" id="WP_145092978.1">
    <property type="nucleotide sequence ID" value="NZ_CP036274.1"/>
</dbReference>
<name>A0A517YGI0_9BACT</name>
<keyword evidence="3" id="KW-1185">Reference proteome</keyword>
<dbReference type="OrthoDB" id="9782842at2"/>
<dbReference type="Gene3D" id="1.10.10.1320">
    <property type="entry name" value="Anti-sigma factor, zinc-finger domain"/>
    <property type="match status" value="1"/>
</dbReference>
<dbReference type="InterPro" id="IPR027383">
    <property type="entry name" value="Znf_put"/>
</dbReference>